<keyword evidence="1" id="KW-0862">Zinc</keyword>
<name>A0AAD5SPQ9_9FUNG</name>
<gene>
    <name evidence="3" type="ORF">HK100_009273</name>
</gene>
<feature type="non-terminal residue" evidence="3">
    <location>
        <position position="93"/>
    </location>
</feature>
<keyword evidence="1" id="KW-0863">Zinc-finger</keyword>
<sequence length="93" mass="10826">MPIEFRLTANTYVVCSLELLDPFQQWLAVHGTLRNQEDGLEWNRFAEENQTASILNYEPSRYTYYCGHCGSGYDNKESAALHVRDSHKQTRCH</sequence>
<comment type="caution">
    <text evidence="3">The sequence shown here is derived from an EMBL/GenBank/DDBJ whole genome shotgun (WGS) entry which is preliminary data.</text>
</comment>
<dbReference type="PROSITE" id="PS50157">
    <property type="entry name" value="ZINC_FINGER_C2H2_2"/>
    <property type="match status" value="1"/>
</dbReference>
<evidence type="ECO:0000256" key="1">
    <source>
        <dbReference type="PROSITE-ProRule" id="PRU00042"/>
    </source>
</evidence>
<reference evidence="3" key="1">
    <citation type="submission" date="2020-05" db="EMBL/GenBank/DDBJ databases">
        <title>Phylogenomic resolution of chytrid fungi.</title>
        <authorList>
            <person name="Stajich J.E."/>
            <person name="Amses K."/>
            <person name="Simmons R."/>
            <person name="Seto K."/>
            <person name="Myers J."/>
            <person name="Bonds A."/>
            <person name="Quandt C.A."/>
            <person name="Barry K."/>
            <person name="Liu P."/>
            <person name="Grigoriev I."/>
            <person name="Longcore J.E."/>
            <person name="James T.Y."/>
        </authorList>
    </citation>
    <scope>NUCLEOTIDE SEQUENCE</scope>
    <source>
        <strain evidence="3">JEL0513</strain>
    </source>
</reference>
<dbReference type="Proteomes" id="UP001211907">
    <property type="component" value="Unassembled WGS sequence"/>
</dbReference>
<evidence type="ECO:0000313" key="3">
    <source>
        <dbReference type="EMBL" id="KAJ3084590.1"/>
    </source>
</evidence>
<dbReference type="GO" id="GO:0008270">
    <property type="term" value="F:zinc ion binding"/>
    <property type="evidence" value="ECO:0007669"/>
    <property type="project" value="UniProtKB-KW"/>
</dbReference>
<keyword evidence="4" id="KW-1185">Reference proteome</keyword>
<organism evidence="3 4">
    <name type="scientific">Physocladia obscura</name>
    <dbReference type="NCBI Taxonomy" id="109957"/>
    <lineage>
        <taxon>Eukaryota</taxon>
        <taxon>Fungi</taxon>
        <taxon>Fungi incertae sedis</taxon>
        <taxon>Chytridiomycota</taxon>
        <taxon>Chytridiomycota incertae sedis</taxon>
        <taxon>Chytridiomycetes</taxon>
        <taxon>Chytridiales</taxon>
        <taxon>Chytriomycetaceae</taxon>
        <taxon>Physocladia</taxon>
    </lineage>
</organism>
<dbReference type="InterPro" id="IPR013087">
    <property type="entry name" value="Znf_C2H2_type"/>
</dbReference>
<evidence type="ECO:0000313" key="4">
    <source>
        <dbReference type="Proteomes" id="UP001211907"/>
    </source>
</evidence>
<dbReference type="PROSITE" id="PS00028">
    <property type="entry name" value="ZINC_FINGER_C2H2_1"/>
    <property type="match status" value="1"/>
</dbReference>
<accession>A0AAD5SPQ9</accession>
<dbReference type="AlphaFoldDB" id="A0AAD5SPQ9"/>
<dbReference type="EMBL" id="JADGJH010004729">
    <property type="protein sequence ID" value="KAJ3084590.1"/>
    <property type="molecule type" value="Genomic_DNA"/>
</dbReference>
<proteinExistence type="predicted"/>
<protein>
    <recommendedName>
        <fullName evidence="2">C2H2-type domain-containing protein</fullName>
    </recommendedName>
</protein>
<keyword evidence="1" id="KW-0479">Metal-binding</keyword>
<evidence type="ECO:0000259" key="2">
    <source>
        <dbReference type="PROSITE" id="PS50157"/>
    </source>
</evidence>
<feature type="domain" description="C2H2-type" evidence="2">
    <location>
        <begin position="64"/>
        <end position="92"/>
    </location>
</feature>